<comment type="caution">
    <text evidence="6">The sequence shown here is derived from an EMBL/GenBank/DDBJ whole genome shotgun (WGS) entry which is preliminary data.</text>
</comment>
<dbReference type="InterPro" id="IPR016167">
    <property type="entry name" value="FAD-bd_PCMH_sub1"/>
</dbReference>
<dbReference type="SUPFAM" id="SSF56176">
    <property type="entry name" value="FAD-binding/transporter-associated domain-like"/>
    <property type="match status" value="1"/>
</dbReference>
<keyword evidence="7" id="KW-1185">Reference proteome</keyword>
<gene>
    <name evidence="6" type="ORF">CVIRNUC_008495</name>
</gene>
<feature type="domain" description="FAD-binding PCMH-type" evidence="5">
    <location>
        <begin position="128"/>
        <end position="298"/>
    </location>
</feature>
<dbReference type="GO" id="GO:0003885">
    <property type="term" value="F:D-arabinono-1,4-lactone oxidase activity"/>
    <property type="evidence" value="ECO:0007669"/>
    <property type="project" value="InterPro"/>
</dbReference>
<dbReference type="EMBL" id="CAUYUE010000012">
    <property type="protein sequence ID" value="CAK0785289.1"/>
    <property type="molecule type" value="Genomic_DNA"/>
</dbReference>
<feature type="region of interest" description="Disordered" evidence="4">
    <location>
        <begin position="345"/>
        <end position="364"/>
    </location>
</feature>
<dbReference type="PROSITE" id="PS51387">
    <property type="entry name" value="FAD_PCMH"/>
    <property type="match status" value="1"/>
</dbReference>
<comment type="pathway">
    <text evidence="2">Cofactor biosynthesis; L-ascorbate biosynthesis.</text>
</comment>
<evidence type="ECO:0000256" key="2">
    <source>
        <dbReference type="ARBA" id="ARBA00005147"/>
    </source>
</evidence>
<dbReference type="PANTHER" id="PTHR43762">
    <property type="entry name" value="L-GULONOLACTONE OXIDASE"/>
    <property type="match status" value="1"/>
</dbReference>
<comment type="cofactor">
    <cofactor evidence="1">
        <name>FAD</name>
        <dbReference type="ChEBI" id="CHEBI:57692"/>
    </cofactor>
</comment>
<dbReference type="InterPro" id="IPR010031">
    <property type="entry name" value="FAD_lactone_oxidase-like"/>
</dbReference>
<name>A0AAV1IDZ0_9CHLO</name>
<evidence type="ECO:0000313" key="7">
    <source>
        <dbReference type="Proteomes" id="UP001314263"/>
    </source>
</evidence>
<evidence type="ECO:0000313" key="6">
    <source>
        <dbReference type="EMBL" id="CAK0785289.1"/>
    </source>
</evidence>
<sequence>MRRALATAITSLRRSKGVEEILAKDYHGASHQAEHAYVQKLREARWQYRSPRSFSAEAAELDDGRKALERARLSSLWHQRITLLGAAAIGAAAVYIYKSGETPEEIVEGFVDRELLHQHHLVNWSNTHECHPRRLHEPETVEELEQIVAEAHEKGEKLRCMGSGLSPNGLPFSEEGVVSLALLDKVKYLDLQRGQVTVEAGARIQPLADELKKYGLTLSNYASIREQSVGGFIQVSAHGTGASIPPVDEMVVSMKLITPAEGTITVSRDKCPDLFNMTRVGLGALGIVSEVTLQLVPAHHLLEHTFIMSSKDITERKHRKLLAQNRHLRYMWIPYTDSVVVVTNNPVKEGTEPPKVDSGYSEDERREPFRELLREALPDQDAATNEEVASLSGTQLRDRLIAHKPLDRDWIARVNQAEADFWKRSEGYRVGWSDEILGFDCGGEQWVLEVAFPTGTQEHPNGADLRFMRELMQQLEADGTPAPAPIEQRWSAASSADMSPVAARGDPDGLHSWVGIIMYLPAEDKHTRKAITNRFFQYCKLLEGDLMPKYDAVEHWAKIEVPHLNLEAARQRMRRRYPVEDFNWLRREFDPKNILANDIIDKLFPFDEAVTVAKA</sequence>
<dbReference type="InterPro" id="IPR036318">
    <property type="entry name" value="FAD-bd_PCMH-like_sf"/>
</dbReference>
<dbReference type="Gene3D" id="3.30.43.10">
    <property type="entry name" value="Uridine Diphospho-n-acetylenolpyruvylglucosamine Reductase, domain 2"/>
    <property type="match status" value="1"/>
</dbReference>
<accession>A0AAV1IDZ0</accession>
<evidence type="ECO:0000259" key="5">
    <source>
        <dbReference type="PROSITE" id="PS51387"/>
    </source>
</evidence>
<dbReference type="InterPro" id="IPR016169">
    <property type="entry name" value="FAD-bd_PCMH_sub2"/>
</dbReference>
<protein>
    <recommendedName>
        <fullName evidence="5">FAD-binding PCMH-type domain-containing protein</fullName>
    </recommendedName>
</protein>
<dbReference type="Proteomes" id="UP001314263">
    <property type="component" value="Unassembled WGS sequence"/>
</dbReference>
<dbReference type="Gene3D" id="3.30.465.10">
    <property type="match status" value="1"/>
</dbReference>
<dbReference type="AlphaFoldDB" id="A0AAV1IDZ0"/>
<proteinExistence type="predicted"/>
<dbReference type="InterPro" id="IPR006094">
    <property type="entry name" value="Oxid_FAD_bind_N"/>
</dbReference>
<dbReference type="InterPro" id="IPR010029">
    <property type="entry name" value="GL_DH"/>
</dbReference>
<dbReference type="InterPro" id="IPR007173">
    <property type="entry name" value="ALO_C"/>
</dbReference>
<dbReference type="GO" id="GO:0016020">
    <property type="term" value="C:membrane"/>
    <property type="evidence" value="ECO:0007669"/>
    <property type="project" value="InterPro"/>
</dbReference>
<dbReference type="Pfam" id="PF01565">
    <property type="entry name" value="FAD_binding_4"/>
    <property type="match status" value="1"/>
</dbReference>
<dbReference type="GO" id="GO:0071949">
    <property type="term" value="F:FAD binding"/>
    <property type="evidence" value="ECO:0007669"/>
    <property type="project" value="InterPro"/>
</dbReference>
<dbReference type="Pfam" id="PF04030">
    <property type="entry name" value="ALO"/>
    <property type="match status" value="1"/>
</dbReference>
<keyword evidence="3" id="KW-0560">Oxidoreductase</keyword>
<reference evidence="6 7" key="1">
    <citation type="submission" date="2023-10" db="EMBL/GenBank/DDBJ databases">
        <authorList>
            <person name="Maclean D."/>
            <person name="Macfadyen A."/>
        </authorList>
    </citation>
    <scope>NUCLEOTIDE SEQUENCE [LARGE SCALE GENOMIC DNA]</scope>
</reference>
<dbReference type="PANTHER" id="PTHR43762:SF1">
    <property type="entry name" value="D-ARABINONO-1,4-LACTONE OXIDASE"/>
    <property type="match status" value="1"/>
</dbReference>
<dbReference type="GO" id="GO:0016633">
    <property type="term" value="F:galactonolactone dehydrogenase activity"/>
    <property type="evidence" value="ECO:0007669"/>
    <property type="project" value="InterPro"/>
</dbReference>
<dbReference type="InterPro" id="IPR016166">
    <property type="entry name" value="FAD-bd_PCMH"/>
</dbReference>
<dbReference type="NCBIfam" id="TIGR01676">
    <property type="entry name" value="GLDHase"/>
    <property type="match status" value="1"/>
</dbReference>
<evidence type="ECO:0000256" key="3">
    <source>
        <dbReference type="ARBA" id="ARBA00023002"/>
    </source>
</evidence>
<organism evidence="6 7">
    <name type="scientific">Coccomyxa viridis</name>
    <dbReference type="NCBI Taxonomy" id="1274662"/>
    <lineage>
        <taxon>Eukaryota</taxon>
        <taxon>Viridiplantae</taxon>
        <taxon>Chlorophyta</taxon>
        <taxon>core chlorophytes</taxon>
        <taxon>Trebouxiophyceae</taxon>
        <taxon>Trebouxiophyceae incertae sedis</taxon>
        <taxon>Coccomyxaceae</taxon>
        <taxon>Coccomyxa</taxon>
    </lineage>
</organism>
<evidence type="ECO:0000256" key="1">
    <source>
        <dbReference type="ARBA" id="ARBA00001974"/>
    </source>
</evidence>
<evidence type="ECO:0000256" key="4">
    <source>
        <dbReference type="SAM" id="MobiDB-lite"/>
    </source>
</evidence>